<dbReference type="CDD" id="cd04818">
    <property type="entry name" value="PA_subtilisin_1"/>
    <property type="match status" value="1"/>
</dbReference>
<dbReference type="Pfam" id="PF07504">
    <property type="entry name" value="FTP"/>
    <property type="match status" value="1"/>
</dbReference>
<dbReference type="NCBIfam" id="TIGR03382">
    <property type="entry name" value="GC_trans_RRR"/>
    <property type="match status" value="1"/>
</dbReference>
<keyword evidence="11" id="KW-0865">Zymogen</keyword>
<dbReference type="NCBIfam" id="TIGR03901">
    <property type="entry name" value="MYXO-CTERM"/>
    <property type="match status" value="1"/>
</dbReference>
<dbReference type="InterPro" id="IPR024038">
    <property type="entry name" value="MYXO-CTERM"/>
</dbReference>
<keyword evidence="6" id="KW-0479">Metal-binding</keyword>
<dbReference type="InterPro" id="IPR011096">
    <property type="entry name" value="FTP_domain"/>
</dbReference>
<evidence type="ECO:0000256" key="3">
    <source>
        <dbReference type="ARBA" id="ARBA00006006"/>
    </source>
</evidence>
<dbReference type="InterPro" id="IPR003137">
    <property type="entry name" value="PA_domain"/>
</dbReference>
<dbReference type="GO" id="GO:0006508">
    <property type="term" value="P:proteolysis"/>
    <property type="evidence" value="ECO:0007669"/>
    <property type="project" value="UniProtKB-KW"/>
</dbReference>
<feature type="domain" description="PKD/Chitinase" evidence="13">
    <location>
        <begin position="1200"/>
        <end position="1293"/>
    </location>
</feature>
<keyword evidence="7 12" id="KW-0732">Signal</keyword>
<name>A0A1I0L1B4_9BACT</name>
<dbReference type="Proteomes" id="UP000199181">
    <property type="component" value="Unassembled WGS sequence"/>
</dbReference>
<reference evidence="15" key="1">
    <citation type="submission" date="2016-10" db="EMBL/GenBank/DDBJ databases">
        <authorList>
            <person name="Varghese N."/>
            <person name="Submissions S."/>
        </authorList>
    </citation>
    <scope>NUCLEOTIDE SEQUENCE [LARGE SCALE GENOMIC DNA]</scope>
    <source>
        <strain evidence="15">DSM 16858</strain>
    </source>
</reference>
<evidence type="ECO:0000256" key="2">
    <source>
        <dbReference type="ARBA" id="ARBA00004613"/>
    </source>
</evidence>
<feature type="signal peptide" evidence="12">
    <location>
        <begin position="1"/>
        <end position="23"/>
    </location>
</feature>
<dbReference type="GO" id="GO:0005615">
    <property type="term" value="C:extracellular space"/>
    <property type="evidence" value="ECO:0007669"/>
    <property type="project" value="InterPro"/>
</dbReference>
<dbReference type="Pfam" id="PF22352">
    <property type="entry name" value="K319L-like_PKD"/>
    <property type="match status" value="4"/>
</dbReference>
<evidence type="ECO:0000256" key="5">
    <source>
        <dbReference type="ARBA" id="ARBA00022670"/>
    </source>
</evidence>
<dbReference type="InterPro" id="IPR046450">
    <property type="entry name" value="PA_dom_sf"/>
</dbReference>
<comment type="cofactor">
    <cofactor evidence="1">
        <name>Zn(2+)</name>
        <dbReference type="ChEBI" id="CHEBI:29105"/>
    </cofactor>
</comment>
<feature type="chain" id="PRO_5011640657" evidence="12">
    <location>
        <begin position="24"/>
        <end position="1623"/>
    </location>
</feature>
<feature type="domain" description="PKD/Chitinase" evidence="13">
    <location>
        <begin position="1298"/>
        <end position="1388"/>
    </location>
</feature>
<dbReference type="InterPro" id="IPR017756">
    <property type="entry name" value="TM_Gly-Cys-Arg_CS"/>
</dbReference>
<dbReference type="Gene3D" id="2.60.120.260">
    <property type="entry name" value="Galactose-binding domain-like"/>
    <property type="match status" value="1"/>
</dbReference>
<dbReference type="EMBL" id="FOIJ01000017">
    <property type="protein sequence ID" value="SEU33095.1"/>
    <property type="molecule type" value="Genomic_DNA"/>
</dbReference>
<evidence type="ECO:0000313" key="14">
    <source>
        <dbReference type="EMBL" id="SEU33095.1"/>
    </source>
</evidence>
<organism evidence="14 15">
    <name type="scientific">Stigmatella erecta</name>
    <dbReference type="NCBI Taxonomy" id="83460"/>
    <lineage>
        <taxon>Bacteria</taxon>
        <taxon>Pseudomonadati</taxon>
        <taxon>Myxococcota</taxon>
        <taxon>Myxococcia</taxon>
        <taxon>Myxococcales</taxon>
        <taxon>Cystobacterineae</taxon>
        <taxon>Archangiaceae</taxon>
        <taxon>Stigmatella</taxon>
    </lineage>
</organism>
<evidence type="ECO:0000256" key="9">
    <source>
        <dbReference type="ARBA" id="ARBA00022833"/>
    </source>
</evidence>
<dbReference type="PANTHER" id="PTHR33478">
    <property type="entry name" value="EXTRACELLULAR METALLOPROTEINASE MEP"/>
    <property type="match status" value="1"/>
</dbReference>
<gene>
    <name evidence="14" type="ORF">SAMN05443639_11748</name>
</gene>
<dbReference type="InterPro" id="IPR027268">
    <property type="entry name" value="Peptidase_M4/M1_CTD_sf"/>
</dbReference>
<dbReference type="InterPro" id="IPR001842">
    <property type="entry name" value="Peptidase_M36"/>
</dbReference>
<evidence type="ECO:0000256" key="12">
    <source>
        <dbReference type="SAM" id="SignalP"/>
    </source>
</evidence>
<comment type="subcellular location">
    <subcellularLocation>
        <location evidence="2">Secreted</location>
    </subcellularLocation>
</comment>
<evidence type="ECO:0000256" key="6">
    <source>
        <dbReference type="ARBA" id="ARBA00022723"/>
    </source>
</evidence>
<dbReference type="Gene3D" id="2.60.40.10">
    <property type="entry name" value="Immunoglobulins"/>
    <property type="match status" value="4"/>
</dbReference>
<dbReference type="SMART" id="SM00089">
    <property type="entry name" value="PKD"/>
    <property type="match status" value="4"/>
</dbReference>
<evidence type="ECO:0000256" key="4">
    <source>
        <dbReference type="ARBA" id="ARBA00022525"/>
    </source>
</evidence>
<keyword evidence="15" id="KW-1185">Reference proteome</keyword>
<evidence type="ECO:0000256" key="10">
    <source>
        <dbReference type="ARBA" id="ARBA00023049"/>
    </source>
</evidence>
<dbReference type="InterPro" id="IPR013783">
    <property type="entry name" value="Ig-like_fold"/>
</dbReference>
<keyword evidence="10" id="KW-0482">Metalloprotease</keyword>
<dbReference type="Pfam" id="PF02128">
    <property type="entry name" value="Peptidase_M36"/>
    <property type="match status" value="1"/>
</dbReference>
<dbReference type="InterPro" id="IPR050371">
    <property type="entry name" value="Fungal_virulence_M36"/>
</dbReference>
<dbReference type="Gene3D" id="3.50.30.30">
    <property type="match status" value="1"/>
</dbReference>
<keyword evidence="8" id="KW-0378">Hydrolase</keyword>
<evidence type="ECO:0000256" key="8">
    <source>
        <dbReference type="ARBA" id="ARBA00022801"/>
    </source>
</evidence>
<evidence type="ECO:0000313" key="15">
    <source>
        <dbReference type="Proteomes" id="UP000199181"/>
    </source>
</evidence>
<proteinExistence type="inferred from homology"/>
<keyword evidence="5" id="KW-0645">Protease</keyword>
<evidence type="ECO:0000256" key="1">
    <source>
        <dbReference type="ARBA" id="ARBA00001947"/>
    </source>
</evidence>
<accession>A0A1I0L1B4</accession>
<dbReference type="SUPFAM" id="SSF52025">
    <property type="entry name" value="PA domain"/>
    <property type="match status" value="1"/>
</dbReference>
<dbReference type="NCBIfam" id="NF038112">
    <property type="entry name" value="myxo_dep_M36"/>
    <property type="match status" value="1"/>
</dbReference>
<sequence>MRLRKQVLTGLLLVPLASPATWAKEGAPSDAFLAQRPERTLSVTQAAIEARGLHIAHTEDRLGVPTVLWNTRLDSDRGTRAFANQSPEAAARAHLARAADIYRLERGDISSAVLHSIHQPALGPVVVRFTQKVEGIEVFRSGFNVAMTRDNTLVAITGYMAPHEATAARRRMVGTDFALGAPEAVARAFKDLTDTALSGRSLVNAGSQGEFVHFTFEPGVATVLPHAMAVPARAKKVYFLMQDGLVPAWYVELNVGAKGSSDSDYHSFVVSAADGRQLFRNNLTVEDSYSYRVWAEPSSFIPYDGPQGNDATPHPTGTPNSYQQPFVSPNLLTLQNVPFSRNDPWLPPGATQTTGNNVEAYADLLAPDGFQPGTDLRADTTAPGVFDYTYDVTQAPGSSAIQRKAAVAHLFYLNNFLHDWYYDSGFDEASGNAQLANYGRGGLEGDSLKAEAQDYSGRNNANMSTPADGARPRMQMYVFDGVPNVRVTAPASVAGTLDAGSAAWGKLSYDLTGELLVPNPTGITEGCDPFPANAFPGKIVLLDRGTCNYTVKAINAQNAGAIGILVANNVEALAALALGGADPAVTLAAVGITQAAGNALKNEVKNNGSTVTVKLQKLAEFDRDGTIDNAIVAHEWGHYISNRLVGNANGLTNNQGRAMGEGWADFHAMLMTVRDEDRTRAGNSSFQGVYAMAGYTQSGGANNGYYFGIRRLPYSTDFNKNALTYRHFATGSPLPTTHPISASSLAGLGNSQVHAGGEVWSSMLWECYASLLNAYPFQEAQDRMKSYLLAAYKMTPNAPTLLEARDAVLAAAAAADPADYARFRSAFAKRGAGVGAKAADRGAVDHVGVVESFASGNNLEVVSIRLDDSGTGCDRDGVLDVGETGLLHVTVKNTSTTALSSFTGTVAASGATAALTFPSGNTLSFPSLQPSATVTRTVQIKLDSVTPGTEPRAGLTVTFNEPSIPEAAKTAKFNGRVHADELLAQSTTETFEAEATHWVSAPVNRWVPQTDKEQDGTPRRYFHVANASVLSDLTLTSPWIKVNATGNFVLAYKYRHSLEGTVGGAGPAAPWYDGVTLEATTDGITWEHVLTKYGVNPGFAAAALAAGDNPLQGQRAYAGLNAAFPGWSQATANFGTQLAGKDVRFRFRIGSDSSAGAYGFDLDDVTVTNAANAPFSAQVAETSTGPVCNRRPVADVGQATLTVPEASVVGGQRVRNTVTLNGTGSVDPDGNPLTYQWTQLSGPAVTLSNATSATPTFQTVEVSKNTVLAFQLVVKDGTDESFPKVTEVAITNVNTKPVAAITGPASVASGSAAPVTLDGSGSADADGDPLTYTWRQTVGPTVALSSTTTAAVSFVAPQVSADTVLTFELVVRDGAINSDPKTFSVTVTTTPVNRHPVGHVPESFSEKEGTAILLDASGSVDPEGDALSFQWTQEGGPSLNLTGADTSKLAFTAPEVLADTKLLFVLVVKDAAGAESAPVPVTVTVLNVNKAPVAHARKQPSDLNASSLTLEASSSIDPDGDALTYRWEQVAGPQVTLSSTTAPTVSFDVPETESATQLQFKLTVTDPSGASGSDVVEVLVLGDKKAEDDSSGCSSTGDSAGSLMVLSLLAGVLLSRRRHLPSA</sequence>
<feature type="domain" description="PKD/Chitinase" evidence="13">
    <location>
        <begin position="1397"/>
        <end position="1486"/>
    </location>
</feature>
<evidence type="ECO:0000259" key="13">
    <source>
        <dbReference type="SMART" id="SM00089"/>
    </source>
</evidence>
<keyword evidence="9" id="KW-0862">Zinc</keyword>
<evidence type="ECO:0000256" key="11">
    <source>
        <dbReference type="ARBA" id="ARBA00023145"/>
    </source>
</evidence>
<dbReference type="Gene3D" id="1.10.390.10">
    <property type="entry name" value="Neutral Protease Domain 2"/>
    <property type="match status" value="1"/>
</dbReference>
<feature type="domain" description="PKD/Chitinase" evidence="13">
    <location>
        <begin position="1493"/>
        <end position="1583"/>
    </location>
</feature>
<comment type="similarity">
    <text evidence="3">Belongs to the peptidase M36 family.</text>
</comment>
<keyword evidence="4" id="KW-0964">Secreted</keyword>
<dbReference type="Pfam" id="PF02225">
    <property type="entry name" value="PA"/>
    <property type="match status" value="1"/>
</dbReference>
<dbReference type="PANTHER" id="PTHR33478:SF1">
    <property type="entry name" value="EXTRACELLULAR METALLOPROTEINASE MEP"/>
    <property type="match status" value="1"/>
</dbReference>
<dbReference type="Gene3D" id="3.10.170.10">
    <property type="match status" value="1"/>
</dbReference>
<protein>
    <submittedName>
        <fullName evidence="14">Myxococcales GC_trans_RRR domain-containing protein</fullName>
    </submittedName>
</protein>
<dbReference type="GO" id="GO:0004222">
    <property type="term" value="F:metalloendopeptidase activity"/>
    <property type="evidence" value="ECO:0007669"/>
    <property type="project" value="InterPro"/>
</dbReference>
<dbReference type="InterPro" id="IPR022409">
    <property type="entry name" value="PKD/Chitinase_dom"/>
</dbReference>
<evidence type="ECO:0000256" key="7">
    <source>
        <dbReference type="ARBA" id="ARBA00022729"/>
    </source>
</evidence>
<dbReference type="GO" id="GO:0008270">
    <property type="term" value="F:zinc ion binding"/>
    <property type="evidence" value="ECO:0007669"/>
    <property type="project" value="InterPro"/>
</dbReference>
<dbReference type="SUPFAM" id="SSF55486">
    <property type="entry name" value="Metalloproteases ('zincins'), catalytic domain"/>
    <property type="match status" value="1"/>
</dbReference>